<dbReference type="EMBL" id="AP024545">
    <property type="protein sequence ID" value="BCT90998.1"/>
    <property type="molecule type" value="Genomic_DNA"/>
</dbReference>
<sequence length="319" mass="34983">MGIRYNPALDGLRAIAVLAVIEYHAHWHWLGLEGALGVDVFFVLSGFLITSLLLQEDAGGGIRLGAFYLRRARRLYPALVMLVAATVLVGWTSLGAALHALVYVTDYVRPSEILGHTWSLSVEEHYYLLWPLLLPFVARMPRGRAVVLLGAIYVVATAWTALQPFEWRAGVRFDTRMTGLVLGSLLAFRPRGMTLPLAALAVGSALVIAGYTNHRPFAEAATACIIVLSYRTTLPFLTRAPLVYLGRISYGMYLYHWPIAWALRNTLDGLPQLLLIVATTIACAAVSFQTIERWFRSPDRPAGRDIAADGSAVVAPGQP</sequence>
<keyword evidence="4" id="KW-1185">Reference proteome</keyword>
<dbReference type="PANTHER" id="PTHR23028">
    <property type="entry name" value="ACETYLTRANSFERASE"/>
    <property type="match status" value="1"/>
</dbReference>
<accession>A0ABM7Q1C5</accession>
<dbReference type="Pfam" id="PF01757">
    <property type="entry name" value="Acyl_transf_3"/>
    <property type="match status" value="1"/>
</dbReference>
<feature type="transmembrane region" description="Helical" evidence="1">
    <location>
        <begin position="35"/>
        <end position="54"/>
    </location>
</feature>
<feature type="transmembrane region" description="Helical" evidence="1">
    <location>
        <begin position="75"/>
        <end position="102"/>
    </location>
</feature>
<dbReference type="InterPro" id="IPR050879">
    <property type="entry name" value="Acyltransferase_3"/>
</dbReference>
<feature type="transmembrane region" description="Helical" evidence="1">
    <location>
        <begin position="193"/>
        <end position="211"/>
    </location>
</feature>
<protein>
    <recommendedName>
        <fullName evidence="2">Acyltransferase 3 domain-containing protein</fullName>
    </recommendedName>
</protein>
<keyword evidence="1" id="KW-0472">Membrane</keyword>
<dbReference type="Proteomes" id="UP000681317">
    <property type="component" value="Chromosome"/>
</dbReference>
<feature type="transmembrane region" description="Helical" evidence="1">
    <location>
        <begin position="143"/>
        <end position="162"/>
    </location>
</feature>
<reference evidence="3 4" key="1">
    <citation type="submission" date="2021-03" db="EMBL/GenBank/DDBJ databases">
        <title>Complete Genome Sequences of Two Lysobacter Strains Isolated from Sea Water (Lysobacter caseinilyticus) and Soil (Lysobacter helvus) in South Korea.</title>
        <authorList>
            <person name="Watanabe Y."/>
            <person name="Arakawa K."/>
        </authorList>
    </citation>
    <scope>NUCLEOTIDE SEQUENCE [LARGE SCALE GENOMIC DNA]</scope>
    <source>
        <strain evidence="3 4">KVB24</strain>
    </source>
</reference>
<evidence type="ECO:0000313" key="3">
    <source>
        <dbReference type="EMBL" id="BCT90998.1"/>
    </source>
</evidence>
<name>A0ABM7Q1C5_9GAMM</name>
<proteinExistence type="predicted"/>
<keyword evidence="1" id="KW-0812">Transmembrane</keyword>
<organism evidence="3 4">
    <name type="scientific">Noviluteimonas caseinilytica</name>
    <dbReference type="NCBI Taxonomy" id="2675101"/>
    <lineage>
        <taxon>Bacteria</taxon>
        <taxon>Pseudomonadati</taxon>
        <taxon>Pseudomonadota</taxon>
        <taxon>Gammaproteobacteria</taxon>
        <taxon>Lysobacterales</taxon>
        <taxon>Lysobacteraceae</taxon>
        <taxon>Noviluteimonas</taxon>
    </lineage>
</organism>
<feature type="domain" description="Acyltransferase 3" evidence="2">
    <location>
        <begin position="7"/>
        <end position="287"/>
    </location>
</feature>
<evidence type="ECO:0000313" key="4">
    <source>
        <dbReference type="Proteomes" id="UP000681317"/>
    </source>
</evidence>
<gene>
    <name evidence="3" type="ORF">LYSCAS_00220</name>
</gene>
<dbReference type="PANTHER" id="PTHR23028:SF53">
    <property type="entry name" value="ACYL_TRANSF_3 DOMAIN-CONTAINING PROTEIN"/>
    <property type="match status" value="1"/>
</dbReference>
<feature type="transmembrane region" description="Helical" evidence="1">
    <location>
        <begin position="269"/>
        <end position="288"/>
    </location>
</feature>
<evidence type="ECO:0000259" key="2">
    <source>
        <dbReference type="Pfam" id="PF01757"/>
    </source>
</evidence>
<keyword evidence="1" id="KW-1133">Transmembrane helix</keyword>
<dbReference type="RefSeq" id="WP_213435036.1">
    <property type="nucleotide sequence ID" value="NZ_AP024545.1"/>
</dbReference>
<evidence type="ECO:0000256" key="1">
    <source>
        <dbReference type="SAM" id="Phobius"/>
    </source>
</evidence>
<dbReference type="InterPro" id="IPR002656">
    <property type="entry name" value="Acyl_transf_3_dom"/>
</dbReference>